<name>A0ABV6BGT1_9GAMM</name>
<evidence type="ECO:0000313" key="4">
    <source>
        <dbReference type="Proteomes" id="UP001589813"/>
    </source>
</evidence>
<protein>
    <submittedName>
        <fullName evidence="3">Serine hydrolase domain-containing protein</fullName>
        <ecNumber evidence="3">3.-.-.-</ecNumber>
    </submittedName>
</protein>
<accession>A0ABV6BGT1</accession>
<feature type="signal peptide" evidence="1">
    <location>
        <begin position="1"/>
        <end position="26"/>
    </location>
</feature>
<evidence type="ECO:0000256" key="1">
    <source>
        <dbReference type="SAM" id="SignalP"/>
    </source>
</evidence>
<reference evidence="3 4" key="1">
    <citation type="submission" date="2024-09" db="EMBL/GenBank/DDBJ databases">
        <authorList>
            <person name="Sun Q."/>
            <person name="Mori K."/>
        </authorList>
    </citation>
    <scope>NUCLEOTIDE SEQUENCE [LARGE SCALE GENOMIC DNA]</scope>
    <source>
        <strain evidence="3 4">KCTC 23315</strain>
    </source>
</reference>
<evidence type="ECO:0000259" key="2">
    <source>
        <dbReference type="Pfam" id="PF00144"/>
    </source>
</evidence>
<dbReference type="GO" id="GO:0016787">
    <property type="term" value="F:hydrolase activity"/>
    <property type="evidence" value="ECO:0007669"/>
    <property type="project" value="UniProtKB-KW"/>
</dbReference>
<comment type="caution">
    <text evidence="3">The sequence shown here is derived from an EMBL/GenBank/DDBJ whole genome shotgun (WGS) entry which is preliminary data.</text>
</comment>
<dbReference type="PANTHER" id="PTHR46825">
    <property type="entry name" value="D-ALANYL-D-ALANINE-CARBOXYPEPTIDASE/ENDOPEPTIDASE AMPH"/>
    <property type="match status" value="1"/>
</dbReference>
<evidence type="ECO:0000313" key="3">
    <source>
        <dbReference type="EMBL" id="MFC0050091.1"/>
    </source>
</evidence>
<feature type="chain" id="PRO_5047419935" evidence="1">
    <location>
        <begin position="27"/>
        <end position="457"/>
    </location>
</feature>
<dbReference type="InterPro" id="IPR012338">
    <property type="entry name" value="Beta-lactam/transpept-like"/>
</dbReference>
<dbReference type="Gene3D" id="3.40.710.10">
    <property type="entry name" value="DD-peptidase/beta-lactamase superfamily"/>
    <property type="match status" value="1"/>
</dbReference>
<sequence>MMNTGPKIIVKTLLASLALNLCPVFGMTNTEMQDKMQQLLQQTQQADQPGFAVLVRKGNEVLSRGGYGMANLELGVPMQADMKFRIASQTKQFTAVAVLQLVQAGKLKLTDTVGSILKDYPAVGRDLTVQQLLTHTAGLKNLSRLPEFRENKPKDATLAEMVALFSTLPLEFKPGTQFRYSNSNYVLLTAIIEAVSEQSYADYLQQHVFTPLGMAHSGYDSASKILLKRASGYEQGPEGLVNARTISMTRPQGAGALYSTVDDLNLWDQALYTDKLVKQPLLQQSFVRHKALDGTPQPYGYGWMMADLQDVPSQEHSGGIEGFSSYIIRIPSEQVYVTVLANSAEADTYSLAVKLAAIAIGKPFEPKAIALNPTRLKVLAGSYQLADGSVHHIRQQGNELVYQAPDMPQMTLIPTAEGKFYLQGDFTYLTFNPAGTELQLMMRGFPQQDGKKVVPKS</sequence>
<dbReference type="PANTHER" id="PTHR46825:SF9">
    <property type="entry name" value="BETA-LACTAMASE-RELATED DOMAIN-CONTAINING PROTEIN"/>
    <property type="match status" value="1"/>
</dbReference>
<dbReference type="Proteomes" id="UP001589813">
    <property type="component" value="Unassembled WGS sequence"/>
</dbReference>
<proteinExistence type="predicted"/>
<dbReference type="RefSeq" id="WP_377247218.1">
    <property type="nucleotide sequence ID" value="NZ_JBHLXP010000005.1"/>
</dbReference>
<gene>
    <name evidence="3" type="ORF">ACFFJP_17445</name>
</gene>
<organism evidence="3 4">
    <name type="scientific">Rheinheimera tilapiae</name>
    <dbReference type="NCBI Taxonomy" id="875043"/>
    <lineage>
        <taxon>Bacteria</taxon>
        <taxon>Pseudomonadati</taxon>
        <taxon>Pseudomonadota</taxon>
        <taxon>Gammaproteobacteria</taxon>
        <taxon>Chromatiales</taxon>
        <taxon>Chromatiaceae</taxon>
        <taxon>Rheinheimera</taxon>
    </lineage>
</organism>
<dbReference type="EC" id="3.-.-.-" evidence="3"/>
<dbReference type="EMBL" id="JBHLXP010000005">
    <property type="protein sequence ID" value="MFC0050091.1"/>
    <property type="molecule type" value="Genomic_DNA"/>
</dbReference>
<dbReference type="Pfam" id="PF00144">
    <property type="entry name" value="Beta-lactamase"/>
    <property type="match status" value="1"/>
</dbReference>
<keyword evidence="4" id="KW-1185">Reference proteome</keyword>
<dbReference type="InterPro" id="IPR001466">
    <property type="entry name" value="Beta-lactam-related"/>
</dbReference>
<keyword evidence="3" id="KW-0378">Hydrolase</keyword>
<dbReference type="SUPFAM" id="SSF56601">
    <property type="entry name" value="beta-lactamase/transpeptidase-like"/>
    <property type="match status" value="1"/>
</dbReference>
<feature type="domain" description="Beta-lactamase-related" evidence="2">
    <location>
        <begin position="39"/>
        <end position="346"/>
    </location>
</feature>
<dbReference type="InterPro" id="IPR050491">
    <property type="entry name" value="AmpC-like"/>
</dbReference>
<keyword evidence="1" id="KW-0732">Signal</keyword>